<protein>
    <submittedName>
        <fullName evidence="2">Uncharacterized protein LOC120112303</fullName>
    </submittedName>
</protein>
<sequence length="100" mass="11715">MVLSGYERWIIHVMDFRIFFLKKKSQSELRGVLHSKYLMFPIVIWKIGIGKTEIILIATRYLMVALDQRPTMPIADGKTPISVPFLEHNLRDRGFKIQVL</sequence>
<reference evidence="1" key="1">
    <citation type="journal article" date="2019" name="Nat. Commun.">
        <title>Genome-wide association mapping of date palm fruit traits.</title>
        <authorList>
            <person name="Hazzouri K.M."/>
            <person name="Gros-Balthazard M."/>
            <person name="Flowers J.M."/>
            <person name="Copetti D."/>
            <person name="Lemansour A."/>
            <person name="Lebrun M."/>
            <person name="Masmoudi K."/>
            <person name="Ferrand S."/>
            <person name="Dhar M.I."/>
            <person name="Fresquez Z.A."/>
            <person name="Rosas U."/>
            <person name="Zhang J."/>
            <person name="Talag J."/>
            <person name="Lee S."/>
            <person name="Kudrna D."/>
            <person name="Powell R.F."/>
            <person name="Leitch I.J."/>
            <person name="Krueger R.R."/>
            <person name="Wing R.A."/>
            <person name="Amiri K.M.A."/>
            <person name="Purugganan M.D."/>
        </authorList>
    </citation>
    <scope>NUCLEOTIDE SEQUENCE [LARGE SCALE GENOMIC DNA]</scope>
    <source>
        <strain evidence="1">cv. Khalas</strain>
    </source>
</reference>
<proteinExistence type="predicted"/>
<gene>
    <name evidence="2" type="primary">LOC120112303</name>
</gene>
<dbReference type="Proteomes" id="UP000228380">
    <property type="component" value="Chromosome 11"/>
</dbReference>
<evidence type="ECO:0000313" key="1">
    <source>
        <dbReference type="Proteomes" id="UP000228380"/>
    </source>
</evidence>
<dbReference type="KEGG" id="pda:120112303"/>
<dbReference type="GeneID" id="120112303"/>
<keyword evidence="1" id="KW-1185">Reference proteome</keyword>
<reference evidence="2" key="2">
    <citation type="submission" date="2025-08" db="UniProtKB">
        <authorList>
            <consortium name="RefSeq"/>
        </authorList>
    </citation>
    <scope>IDENTIFICATION</scope>
    <source>
        <tissue evidence="2">Young leaves</tissue>
    </source>
</reference>
<dbReference type="AlphaFoldDB" id="A0A8B9AN82"/>
<organism evidence="1 2">
    <name type="scientific">Phoenix dactylifera</name>
    <name type="common">Date palm</name>
    <dbReference type="NCBI Taxonomy" id="42345"/>
    <lineage>
        <taxon>Eukaryota</taxon>
        <taxon>Viridiplantae</taxon>
        <taxon>Streptophyta</taxon>
        <taxon>Embryophyta</taxon>
        <taxon>Tracheophyta</taxon>
        <taxon>Spermatophyta</taxon>
        <taxon>Magnoliopsida</taxon>
        <taxon>Liliopsida</taxon>
        <taxon>Arecaceae</taxon>
        <taxon>Coryphoideae</taxon>
        <taxon>Phoeniceae</taxon>
        <taxon>Phoenix</taxon>
    </lineage>
</organism>
<evidence type="ECO:0000313" key="2">
    <source>
        <dbReference type="RefSeq" id="XP_038987082.1"/>
    </source>
</evidence>
<accession>A0A8B9AN82</accession>
<name>A0A8B9AN82_PHODC</name>
<dbReference type="RefSeq" id="XP_038987082.1">
    <property type="nucleotide sequence ID" value="XM_039131154.1"/>
</dbReference>